<dbReference type="Pfam" id="PF13116">
    <property type="entry name" value="YhdP"/>
    <property type="match status" value="1"/>
</dbReference>
<dbReference type="PANTHER" id="PTHR38690:SF1">
    <property type="entry name" value="PROTEASE"/>
    <property type="match status" value="1"/>
</dbReference>
<feature type="compositionally biased region" description="Polar residues" evidence="1">
    <location>
        <begin position="998"/>
        <end position="1010"/>
    </location>
</feature>
<feature type="region of interest" description="Disordered" evidence="1">
    <location>
        <begin position="984"/>
        <end position="1019"/>
    </location>
</feature>
<keyword evidence="4" id="KW-1185">Reference proteome</keyword>
<evidence type="ECO:0000313" key="3">
    <source>
        <dbReference type="EMBL" id="MDR5873900.1"/>
    </source>
</evidence>
<reference evidence="3 4" key="1">
    <citation type="submission" date="2023-04" db="EMBL/GenBank/DDBJ databases">
        <title>A long-awaited taxogenomic arrangement of the family Halomonadaceae.</title>
        <authorList>
            <person name="De La Haba R."/>
            <person name="Chuvochina M."/>
            <person name="Wittouck S."/>
            <person name="Arahal D.R."/>
            <person name="Sanchez-Porro C."/>
            <person name="Hugenholtz P."/>
            <person name="Ventosa A."/>
        </authorList>
    </citation>
    <scope>NUCLEOTIDE SEQUENCE [LARGE SCALE GENOMIC DNA]</scope>
    <source>
        <strain evidence="3 4">DSM 18042</strain>
    </source>
</reference>
<dbReference type="RefSeq" id="WP_309766911.1">
    <property type="nucleotide sequence ID" value="NZ_JARWAI010000002.1"/>
</dbReference>
<evidence type="ECO:0000313" key="4">
    <source>
        <dbReference type="Proteomes" id="UP001269267"/>
    </source>
</evidence>
<comment type="caution">
    <text evidence="3">The sequence shown here is derived from an EMBL/GenBank/DDBJ whole genome shotgun (WGS) entry which is preliminary data.</text>
</comment>
<dbReference type="InterPro" id="IPR025263">
    <property type="entry name" value="YhdP_central"/>
</dbReference>
<proteinExistence type="predicted"/>
<sequence length="1296" mass="140216">MTTRSVVRTALRLAAWWLGALAIVLLLLRLAMSQADALTPRIEAWLETQVGVPVTIQRLTLAFERNDIQLMVGEVSAQTPDGYPLFKLDHAKLRLDVWASLIARAPIFNDADVRGTEFHLYRLFSDEWQWPAPAKLPVVDQQPAINLEALDRWAGILLRQQLSVEDTRLVLHGERNTVDLHAPTLLLGGDNQGTQLEGSINLVSRSEDTPSRPLPTVHLQAEIAPGDQGYRDFSGALNVEIQLDHLALLADVLRPDYVPQITQAGGDAKLWGRWYRGQLDQARVGIEIPQLTLRHDVQRAILRDVEALGQWEREGEGGEAWLSGNAQNVEWAQPAGVSEGPALPRHWYLTHQPDSWELRTSAFELASLAAWRDYILLPESVTRVLQTLSPRGQVEGLSLGQRAGEWGVDAAISNLEVLPWEQAPGGGPLDAWVQARDFRGRVQFANHRESTLYFPELFATPMQLQHATGQVEWVYDGPRALVSGRDIALDWDGARVTGGFGLVTDAERGHFGLDIDFQDVDAAERPLAQWVPMKILAPELREWLSRDVGGYVTQGALKLSQPLGDDVSSEEVVTTLDLVLRDGYLPIAPGWPQLSELAGRLTWQNNNLLADIERGQSQGVVLTQGALRMQDEMLALSGDWQSSGQDALAFLAAMPDIDMPSLGALDLRGDIDGDLALAMSLHNENDLALEINAAPQGMQLGYGDLGERLDVLDGDLTWQQQGKRNALVGQLNGRLMGGPVSAVIDTRRDGIALQGQAAAERLLGLADLSGDVAASLAEGRTAWQGQLALAPSPTLSLESDWQGVAVKLPAPFAKTAQQAWPWTLNASLSPLRIESRLGDIADLHVHAPEGELAGNVRLGSGSRRTPDWRHTPGWQVSADVERLDIAAWQAAISPILPAPGAQDSDAASDVPPLALDVATDCVVFRGDCLGGGTAEGSLGDDQLSLLIDSDVLMGRVDYRPAQSIPLDIALSRLSLDPIVEAFSTEDSEGDVTPRSGDAASTPSSWRQSVDTDAPAPTAPMGLPDWLADIPDGRFRLATMLLEGKRIGPLTAFWHTDEAGFTLDPVGLTLGQLTASGSLHWQGSSANSQTRAEMSIRGGDIASALEHLDQPVAMRSRSTQADANLAWPGAPWQLNLARAGGELTADVRDGRFLTLESAPARLVGLLNLDNILRRLRLDFSDVTGQGTAFDRVHGAADVADGRMMLRGPLQIEAPATTLTLTGDVDLVRRELDQRLGVALPVSQSLPMAAIAIGAPVVGGALFLADQMFGDALDQATTIYYRVEGPWASPQVTLEGSR</sequence>
<protein>
    <submittedName>
        <fullName evidence="3">AsmA-like C-terminal region-containing protein</fullName>
    </submittedName>
</protein>
<accession>A0ABU1GA75</accession>
<dbReference type="Proteomes" id="UP001269267">
    <property type="component" value="Unassembled WGS sequence"/>
</dbReference>
<dbReference type="InterPro" id="IPR011836">
    <property type="entry name" value="YhdP"/>
</dbReference>
<gene>
    <name evidence="3" type="ORF">QC815_03100</name>
</gene>
<dbReference type="EMBL" id="JARWAI010000002">
    <property type="protein sequence ID" value="MDR5873900.1"/>
    <property type="molecule type" value="Genomic_DNA"/>
</dbReference>
<evidence type="ECO:0000256" key="1">
    <source>
        <dbReference type="SAM" id="MobiDB-lite"/>
    </source>
</evidence>
<feature type="domain" description="YhdP central" evidence="2">
    <location>
        <begin position="3"/>
        <end position="1290"/>
    </location>
</feature>
<organism evidence="3 4">
    <name type="scientific">Vreelandella gomseomensis</name>
    <dbReference type="NCBI Taxonomy" id="370766"/>
    <lineage>
        <taxon>Bacteria</taxon>
        <taxon>Pseudomonadati</taxon>
        <taxon>Pseudomonadota</taxon>
        <taxon>Gammaproteobacteria</taxon>
        <taxon>Oceanospirillales</taxon>
        <taxon>Halomonadaceae</taxon>
        <taxon>Vreelandella</taxon>
    </lineage>
</organism>
<evidence type="ECO:0000259" key="2">
    <source>
        <dbReference type="Pfam" id="PF13116"/>
    </source>
</evidence>
<dbReference type="PANTHER" id="PTHR38690">
    <property type="entry name" value="PROTEASE-RELATED"/>
    <property type="match status" value="1"/>
</dbReference>
<name>A0ABU1GA75_9GAMM</name>